<evidence type="ECO:0000256" key="8">
    <source>
        <dbReference type="RuleBase" id="RU003827"/>
    </source>
</evidence>
<evidence type="ECO:0000256" key="1">
    <source>
        <dbReference type="ARBA" id="ARBA00004479"/>
    </source>
</evidence>
<dbReference type="SUPFAM" id="SSF101576">
    <property type="entry name" value="Supernatant protein factor (SPF), C-terminal domain"/>
    <property type="match status" value="1"/>
</dbReference>
<feature type="signal peptide" evidence="10">
    <location>
        <begin position="1"/>
        <end position="20"/>
    </location>
</feature>
<evidence type="ECO:0000256" key="3">
    <source>
        <dbReference type="ARBA" id="ARBA00022692"/>
    </source>
</evidence>
<dbReference type="AlphaFoldDB" id="A0A024U6N9"/>
<dbReference type="GO" id="GO:0012505">
    <property type="term" value="C:endomembrane system"/>
    <property type="evidence" value="ECO:0007669"/>
    <property type="project" value="UniProtKB-SubCell"/>
</dbReference>
<evidence type="ECO:0000256" key="10">
    <source>
        <dbReference type="SAM" id="SignalP"/>
    </source>
</evidence>
<dbReference type="Pfam" id="PF01105">
    <property type="entry name" value="EMP24_GP25L"/>
    <property type="match status" value="1"/>
</dbReference>
<feature type="domain" description="GOLD" evidence="11">
    <location>
        <begin position="26"/>
        <end position="130"/>
    </location>
</feature>
<dbReference type="PANTHER" id="PTHR22811">
    <property type="entry name" value="TRANSMEMBRANE EMP24 DOMAIN-CONTAINING PROTEIN"/>
    <property type="match status" value="1"/>
</dbReference>
<gene>
    <name evidence="12" type="ORF">H310_06458</name>
</gene>
<evidence type="ECO:0000256" key="4">
    <source>
        <dbReference type="ARBA" id="ARBA00022729"/>
    </source>
</evidence>
<evidence type="ECO:0000256" key="9">
    <source>
        <dbReference type="SAM" id="Phobius"/>
    </source>
</evidence>
<keyword evidence="6 9" id="KW-0472">Membrane</keyword>
<organism evidence="12">
    <name type="scientific">Aphanomyces invadans</name>
    <dbReference type="NCBI Taxonomy" id="157072"/>
    <lineage>
        <taxon>Eukaryota</taxon>
        <taxon>Sar</taxon>
        <taxon>Stramenopiles</taxon>
        <taxon>Oomycota</taxon>
        <taxon>Saprolegniomycetes</taxon>
        <taxon>Saprolegniales</taxon>
        <taxon>Verrucalvaceae</taxon>
        <taxon>Aphanomyces</taxon>
    </lineage>
</organism>
<feature type="transmembrane region" description="Helical" evidence="9">
    <location>
        <begin position="194"/>
        <end position="212"/>
    </location>
</feature>
<dbReference type="PROSITE" id="PS50866">
    <property type="entry name" value="GOLD"/>
    <property type="match status" value="1"/>
</dbReference>
<evidence type="ECO:0000256" key="2">
    <source>
        <dbReference type="ARBA" id="ARBA00007104"/>
    </source>
</evidence>
<dbReference type="RefSeq" id="XP_008869752.1">
    <property type="nucleotide sequence ID" value="XM_008871530.1"/>
</dbReference>
<keyword evidence="3 8" id="KW-0812">Transmembrane</keyword>
<feature type="chain" id="PRO_5001534886" description="GOLD domain-containing protein" evidence="10">
    <location>
        <begin position="21"/>
        <end position="241"/>
    </location>
</feature>
<dbReference type="InterPro" id="IPR009038">
    <property type="entry name" value="GOLD_dom"/>
</dbReference>
<evidence type="ECO:0000256" key="5">
    <source>
        <dbReference type="ARBA" id="ARBA00022989"/>
    </source>
</evidence>
<keyword evidence="4 10" id="KW-0732">Signal</keyword>
<evidence type="ECO:0000259" key="11">
    <source>
        <dbReference type="PROSITE" id="PS50866"/>
    </source>
</evidence>
<comment type="subcellular location">
    <subcellularLocation>
        <location evidence="7">Endomembrane system</location>
        <topology evidence="7">Single-pass membrane protein</topology>
    </subcellularLocation>
    <subcellularLocation>
        <location evidence="1 8">Membrane</location>
        <topology evidence="1 8">Single-pass type I membrane protein</topology>
    </subcellularLocation>
</comment>
<dbReference type="EMBL" id="KI913962">
    <property type="protein sequence ID" value="ETW01904.1"/>
    <property type="molecule type" value="Genomic_DNA"/>
</dbReference>
<dbReference type="GO" id="GO:0016020">
    <property type="term" value="C:membrane"/>
    <property type="evidence" value="ECO:0007669"/>
    <property type="project" value="UniProtKB-SubCell"/>
</dbReference>
<dbReference type="SMART" id="SM01190">
    <property type="entry name" value="EMP24_GP25L"/>
    <property type="match status" value="1"/>
</dbReference>
<dbReference type="STRING" id="157072.A0A024U6N9"/>
<keyword evidence="5 9" id="KW-1133">Transmembrane helix</keyword>
<protein>
    <recommendedName>
        <fullName evidence="11">GOLD domain-containing protein</fullName>
    </recommendedName>
</protein>
<proteinExistence type="inferred from homology"/>
<dbReference type="InterPro" id="IPR015720">
    <property type="entry name" value="Emp24-like"/>
</dbReference>
<reference evidence="12" key="1">
    <citation type="submission" date="2013-12" db="EMBL/GenBank/DDBJ databases">
        <title>The Genome Sequence of Aphanomyces invadans NJM9701.</title>
        <authorList>
            <consortium name="The Broad Institute Genomics Platform"/>
            <person name="Russ C."/>
            <person name="Tyler B."/>
            <person name="van West P."/>
            <person name="Dieguez-Uribeondo J."/>
            <person name="Young S.K."/>
            <person name="Zeng Q."/>
            <person name="Gargeya S."/>
            <person name="Fitzgerald M."/>
            <person name="Abouelleil A."/>
            <person name="Alvarado L."/>
            <person name="Chapman S.B."/>
            <person name="Gainer-Dewar J."/>
            <person name="Goldberg J."/>
            <person name="Griggs A."/>
            <person name="Gujja S."/>
            <person name="Hansen M."/>
            <person name="Howarth C."/>
            <person name="Imamovic A."/>
            <person name="Ireland A."/>
            <person name="Larimer J."/>
            <person name="McCowan C."/>
            <person name="Murphy C."/>
            <person name="Pearson M."/>
            <person name="Poon T.W."/>
            <person name="Priest M."/>
            <person name="Roberts A."/>
            <person name="Saif S."/>
            <person name="Shea T."/>
            <person name="Sykes S."/>
            <person name="Wortman J."/>
            <person name="Nusbaum C."/>
            <person name="Birren B."/>
        </authorList>
    </citation>
    <scope>NUCLEOTIDE SEQUENCE [LARGE SCALE GENOMIC DNA]</scope>
    <source>
        <strain evidence="12">NJM9701</strain>
    </source>
</reference>
<comment type="similarity">
    <text evidence="2 8">Belongs to the EMP24/GP25L family.</text>
</comment>
<dbReference type="eggNOG" id="KOG1692">
    <property type="taxonomic scope" value="Eukaryota"/>
</dbReference>
<evidence type="ECO:0000256" key="6">
    <source>
        <dbReference type="ARBA" id="ARBA00023136"/>
    </source>
</evidence>
<sequence length="241" mass="27140">MWKGWIATLVCGMSTALVVTVPGGQRECFIEHIKTKRTAYLELAVLESNDLYDIRLTAFGPFTTAPSMTQTDMQFFDSLVTTASLDEKSKNVQRNGFNFDTEHRGGWYKFCLGNEHSSKPGKKVDFSVRFGLTKEDDIGDEDVVEASTKEMHIETVKASLAHLHDMFSSIQSEQTYYLQRDKRHSKTAESNQSLVFWWTLVQVLLVAIVYGLQSHLMTKWFSGSGLLTSSGTSGSRRGWAL</sequence>
<dbReference type="OrthoDB" id="77574at2759"/>
<dbReference type="VEuPathDB" id="FungiDB:H310_06458"/>
<evidence type="ECO:0000313" key="12">
    <source>
        <dbReference type="EMBL" id="ETW01904.1"/>
    </source>
</evidence>
<dbReference type="GeneID" id="20083508"/>
<evidence type="ECO:0000256" key="7">
    <source>
        <dbReference type="ARBA" id="ARBA00037847"/>
    </source>
</evidence>
<dbReference type="InterPro" id="IPR036598">
    <property type="entry name" value="GOLD_dom_sf"/>
</dbReference>
<accession>A0A024U6N9</accession>
<name>A0A024U6N9_9STRA</name>